<feature type="region of interest" description="Disordered" evidence="6">
    <location>
        <begin position="255"/>
        <end position="281"/>
    </location>
</feature>
<evidence type="ECO:0000313" key="9">
    <source>
        <dbReference type="EMBL" id="KAL1860461.1"/>
    </source>
</evidence>
<dbReference type="SUPFAM" id="SSF161111">
    <property type="entry name" value="Cation efflux protein transmembrane domain-like"/>
    <property type="match status" value="1"/>
</dbReference>
<keyword evidence="10" id="KW-1185">Reference proteome</keyword>
<dbReference type="SUPFAM" id="SSF160240">
    <property type="entry name" value="Cation efflux protein cytoplasmic domain-like"/>
    <property type="match status" value="1"/>
</dbReference>
<evidence type="ECO:0000256" key="6">
    <source>
        <dbReference type="SAM" id="MobiDB-lite"/>
    </source>
</evidence>
<dbReference type="Pfam" id="PF01545">
    <property type="entry name" value="Cation_efflux"/>
    <property type="match status" value="1"/>
</dbReference>
<gene>
    <name evidence="9" type="ORF">Daus18300_009235</name>
</gene>
<keyword evidence="4 7" id="KW-1133">Transmembrane helix</keyword>
<dbReference type="EMBL" id="JAWRVE010000092">
    <property type="protein sequence ID" value="KAL1860461.1"/>
    <property type="molecule type" value="Genomic_DNA"/>
</dbReference>
<evidence type="ECO:0000256" key="1">
    <source>
        <dbReference type="ARBA" id="ARBA00004141"/>
    </source>
</evidence>
<sequence length="583" mass="64635">MTSPSHPRRPSSLLLQQDEPNMLASKGHGTLTSLIRSRSQASMQSPGWKAYHDEEEAIPTGPFPDWAAFRHRNSVDEDDDDHRSLAEERRLNALLTGPQMRSMRLIGSTNPRYKWEGYWKTEDQLKHMPAKSVRGYYERTNYLIQQYLYIDKLLDSSLPHDLLNEYNHMPLSAFRRGVEVPTTISEEPSTPSSSSNGQPISSSASGSGSGSTPGYGTVVKKVKRTPKDIYRPTNLEASSSDISVMEATPLIIKNKDMRQEQAAEPAADDDDKAKPEIPWADDDDVDSGARIVTVAIYVNFIANLTLLLGKLAVIITVPSVSVLASLVDAALDFLSTVIVWITTTLISRQDQYRYPVGRRRLEPVGVLVFSVIMITSFVQVALEAIQTLAGKDHSVIQLPASAIGIMASTVIIKGLCWFWCRLIKNSSVQALADDAMTDIIFNLGSIAFPIVGYYAGVWWLDALGGLLLSMVVIFNWSHSASEHIKNLCGFSATADQRNILLYLTMRFAKTIRQIQGLQAYHSGDKLNVEVDIVLDASTSLKDSHDLAESLQYVLESVPIVDRAFVHCDYASYNLPTHMEQQAA</sequence>
<evidence type="ECO:0000313" key="10">
    <source>
        <dbReference type="Proteomes" id="UP001583177"/>
    </source>
</evidence>
<dbReference type="PANTHER" id="PTHR43840">
    <property type="entry name" value="MITOCHONDRIAL METAL TRANSPORTER 1-RELATED"/>
    <property type="match status" value="1"/>
</dbReference>
<dbReference type="Proteomes" id="UP001583177">
    <property type="component" value="Unassembled WGS sequence"/>
</dbReference>
<comment type="caution">
    <text evidence="9">The sequence shown here is derived from an EMBL/GenBank/DDBJ whole genome shotgun (WGS) entry which is preliminary data.</text>
</comment>
<feature type="transmembrane region" description="Helical" evidence="7">
    <location>
        <begin position="296"/>
        <end position="317"/>
    </location>
</feature>
<keyword evidence="2" id="KW-0813">Transport</keyword>
<dbReference type="InterPro" id="IPR036837">
    <property type="entry name" value="Cation_efflux_CTD_sf"/>
</dbReference>
<dbReference type="InterPro" id="IPR050291">
    <property type="entry name" value="CDF_Transporter"/>
</dbReference>
<dbReference type="InterPro" id="IPR058533">
    <property type="entry name" value="Cation_efflux_TM"/>
</dbReference>
<keyword evidence="3 7" id="KW-0812">Transmembrane</keyword>
<evidence type="ECO:0000259" key="8">
    <source>
        <dbReference type="Pfam" id="PF01545"/>
    </source>
</evidence>
<evidence type="ECO:0000256" key="2">
    <source>
        <dbReference type="ARBA" id="ARBA00022448"/>
    </source>
</evidence>
<feature type="transmembrane region" description="Helical" evidence="7">
    <location>
        <begin position="402"/>
        <end position="423"/>
    </location>
</feature>
<dbReference type="InterPro" id="IPR027469">
    <property type="entry name" value="Cation_efflux_TMD_sf"/>
</dbReference>
<comment type="subcellular location">
    <subcellularLocation>
        <location evidence="1">Membrane</location>
        <topology evidence="1">Multi-pass membrane protein</topology>
    </subcellularLocation>
</comment>
<feature type="domain" description="Cation efflux protein transmembrane" evidence="8">
    <location>
        <begin position="297"/>
        <end position="487"/>
    </location>
</feature>
<feature type="transmembrane region" description="Helical" evidence="7">
    <location>
        <begin position="435"/>
        <end position="451"/>
    </location>
</feature>
<name>A0ABR3WF27_9PEZI</name>
<reference evidence="9 10" key="1">
    <citation type="journal article" date="2024" name="IMA Fungus">
        <title>IMA Genome - F19 : A genome assembly and annotation guide to empower mycologists, including annotated draft genome sequences of Ceratocystis pirilliformis, Diaporthe australafricana, Fusarium ophioides, Paecilomyces lecythidis, and Sporothrix stenoceras.</title>
        <authorList>
            <person name="Aylward J."/>
            <person name="Wilson A.M."/>
            <person name="Visagie C.M."/>
            <person name="Spraker J."/>
            <person name="Barnes I."/>
            <person name="Buitendag C."/>
            <person name="Ceriani C."/>
            <person name="Del Mar Angel L."/>
            <person name="du Plessis D."/>
            <person name="Fuchs T."/>
            <person name="Gasser K."/>
            <person name="Kramer D."/>
            <person name="Li W."/>
            <person name="Munsamy K."/>
            <person name="Piso A."/>
            <person name="Price J.L."/>
            <person name="Sonnekus B."/>
            <person name="Thomas C."/>
            <person name="van der Nest A."/>
            <person name="van Dijk A."/>
            <person name="van Heerden A."/>
            <person name="van Vuuren N."/>
            <person name="Yilmaz N."/>
            <person name="Duong T.A."/>
            <person name="van der Merwe N.A."/>
            <person name="Wingfield M.J."/>
            <person name="Wingfield B.D."/>
        </authorList>
    </citation>
    <scope>NUCLEOTIDE SEQUENCE [LARGE SCALE GENOMIC DNA]</scope>
    <source>
        <strain evidence="9 10">CMW 18300</strain>
    </source>
</reference>
<dbReference type="Gene3D" id="3.30.70.1350">
    <property type="entry name" value="Cation efflux protein, cytoplasmic domain"/>
    <property type="match status" value="1"/>
</dbReference>
<evidence type="ECO:0000256" key="7">
    <source>
        <dbReference type="SAM" id="Phobius"/>
    </source>
</evidence>
<protein>
    <recommendedName>
        <fullName evidence="8">Cation efflux protein transmembrane domain-containing protein</fullName>
    </recommendedName>
</protein>
<organism evidence="9 10">
    <name type="scientific">Diaporthe australafricana</name>
    <dbReference type="NCBI Taxonomy" id="127596"/>
    <lineage>
        <taxon>Eukaryota</taxon>
        <taxon>Fungi</taxon>
        <taxon>Dikarya</taxon>
        <taxon>Ascomycota</taxon>
        <taxon>Pezizomycotina</taxon>
        <taxon>Sordariomycetes</taxon>
        <taxon>Sordariomycetidae</taxon>
        <taxon>Diaporthales</taxon>
        <taxon>Diaporthaceae</taxon>
        <taxon>Diaporthe</taxon>
    </lineage>
</organism>
<feature type="compositionally biased region" description="Low complexity" evidence="6">
    <location>
        <begin position="182"/>
        <end position="206"/>
    </location>
</feature>
<proteinExistence type="predicted"/>
<feature type="transmembrane region" description="Helical" evidence="7">
    <location>
        <begin position="323"/>
        <end position="343"/>
    </location>
</feature>
<feature type="transmembrane region" description="Helical" evidence="7">
    <location>
        <begin position="364"/>
        <end position="382"/>
    </location>
</feature>
<keyword evidence="5 7" id="KW-0472">Membrane</keyword>
<dbReference type="PANTHER" id="PTHR43840:SF4">
    <property type="entry name" value="CDF DIVALENT METAL CATION TRANSPORTER (EUROFUNG)"/>
    <property type="match status" value="1"/>
</dbReference>
<feature type="region of interest" description="Disordered" evidence="6">
    <location>
        <begin position="182"/>
        <end position="218"/>
    </location>
</feature>
<accession>A0ABR3WF27</accession>
<dbReference type="Gene3D" id="1.20.1510.10">
    <property type="entry name" value="Cation efflux protein transmembrane domain"/>
    <property type="match status" value="1"/>
</dbReference>
<evidence type="ECO:0000256" key="5">
    <source>
        <dbReference type="ARBA" id="ARBA00023136"/>
    </source>
</evidence>
<evidence type="ECO:0000256" key="4">
    <source>
        <dbReference type="ARBA" id="ARBA00022989"/>
    </source>
</evidence>
<evidence type="ECO:0000256" key="3">
    <source>
        <dbReference type="ARBA" id="ARBA00022692"/>
    </source>
</evidence>